<dbReference type="AlphaFoldDB" id="A0A1B8HKB7"/>
<feature type="binding site" evidence="4">
    <location>
        <position position="77"/>
    </location>
    <ligand>
        <name>substrate</name>
    </ligand>
</feature>
<organism evidence="5 6">
    <name type="scientific">Morganella psychrotolerans</name>
    <dbReference type="NCBI Taxonomy" id="368603"/>
    <lineage>
        <taxon>Bacteria</taxon>
        <taxon>Pseudomonadati</taxon>
        <taxon>Pseudomonadota</taxon>
        <taxon>Gammaproteobacteria</taxon>
        <taxon>Enterobacterales</taxon>
        <taxon>Morganellaceae</taxon>
        <taxon>Morganella</taxon>
    </lineage>
</organism>
<dbReference type="HAMAP" id="MF_01632">
    <property type="entry name" value="UbiC"/>
    <property type="match status" value="1"/>
</dbReference>
<comment type="pathway">
    <text evidence="4">Cofactor biosynthesis; ubiquinone biosynthesis.</text>
</comment>
<accession>A0A1B8HKB7</accession>
<comment type="caution">
    <text evidence="5">The sequence shown here is derived from an EMBL/GenBank/DDBJ whole genome shotgun (WGS) entry which is preliminary data.</text>
</comment>
<dbReference type="GO" id="GO:0006744">
    <property type="term" value="P:ubiquinone biosynthetic process"/>
    <property type="evidence" value="ECO:0007669"/>
    <property type="project" value="UniProtKB-UniRule"/>
</dbReference>
<comment type="subcellular location">
    <subcellularLocation>
        <location evidence="4">Cytoplasm</location>
    </subcellularLocation>
</comment>
<comment type="catalytic activity">
    <reaction evidence="4">
        <text>chorismate = 4-hydroxybenzoate + pyruvate</text>
        <dbReference type="Rhea" id="RHEA:16505"/>
        <dbReference type="ChEBI" id="CHEBI:15361"/>
        <dbReference type="ChEBI" id="CHEBI:17879"/>
        <dbReference type="ChEBI" id="CHEBI:29748"/>
        <dbReference type="EC" id="4.1.3.40"/>
    </reaction>
</comment>
<name>A0A1B8HKB7_9GAMM</name>
<dbReference type="EC" id="4.1.3.40" evidence="4"/>
<evidence type="ECO:0000256" key="4">
    <source>
        <dbReference type="HAMAP-Rule" id="MF_01632"/>
    </source>
</evidence>
<dbReference type="STRING" id="368603.AYY16_17910"/>
<dbReference type="UniPathway" id="UPA00232"/>
<keyword evidence="4" id="KW-0670">Pyruvate</keyword>
<dbReference type="GO" id="GO:0042866">
    <property type="term" value="P:pyruvate biosynthetic process"/>
    <property type="evidence" value="ECO:0007669"/>
    <property type="project" value="UniProtKB-UniRule"/>
</dbReference>
<feature type="binding site" evidence="4">
    <location>
        <position position="34"/>
    </location>
    <ligand>
        <name>substrate</name>
    </ligand>
</feature>
<comment type="similarity">
    <text evidence="4">Belongs to the UbiC family.</text>
</comment>
<keyword evidence="2 4" id="KW-0831">Ubiquinone biosynthesis</keyword>
<comment type="function">
    <text evidence="4">Removes the pyruvyl group from chorismate, with concomitant aromatization of the ring, to provide 4-hydroxybenzoate (4HB) for the ubiquinone pathway.</text>
</comment>
<dbReference type="GO" id="GO:0005829">
    <property type="term" value="C:cytosol"/>
    <property type="evidence" value="ECO:0007669"/>
    <property type="project" value="TreeGrafter"/>
</dbReference>
<comment type="subunit">
    <text evidence="4">Monomer.</text>
</comment>
<dbReference type="RefSeq" id="WP_067422579.1">
    <property type="nucleotide sequence ID" value="NZ_CBCPID010000020.1"/>
</dbReference>
<evidence type="ECO:0000256" key="3">
    <source>
        <dbReference type="ARBA" id="ARBA00023239"/>
    </source>
</evidence>
<gene>
    <name evidence="4" type="primary">ubiC</name>
    <name evidence="5" type="ORF">AYY17_18010</name>
</gene>
<dbReference type="Proteomes" id="UP000092247">
    <property type="component" value="Unassembled WGS sequence"/>
</dbReference>
<dbReference type="GO" id="GO:0008813">
    <property type="term" value="F:chorismate lyase activity"/>
    <property type="evidence" value="ECO:0007669"/>
    <property type="project" value="UniProtKB-UniRule"/>
</dbReference>
<protein>
    <recommendedName>
        <fullName evidence="4">Chorismate pyruvate-lyase</fullName>
        <shortName evidence="4">CL</shortName>
        <shortName evidence="4">CPL</shortName>
        <ecNumber evidence="4">4.1.3.40</ecNumber>
    </recommendedName>
</protein>
<dbReference type="InterPro" id="IPR028978">
    <property type="entry name" value="Chorismate_lyase_/UTRA_dom_sf"/>
</dbReference>
<proteinExistence type="inferred from homology"/>
<feature type="binding site" evidence="4">
    <location>
        <position position="156"/>
    </location>
    <ligand>
        <name>substrate</name>
    </ligand>
</feature>
<keyword evidence="1 4" id="KW-0963">Cytoplasm</keyword>
<dbReference type="SUPFAM" id="SSF64288">
    <property type="entry name" value="Chorismate lyase-like"/>
    <property type="match status" value="1"/>
</dbReference>
<evidence type="ECO:0000256" key="2">
    <source>
        <dbReference type="ARBA" id="ARBA00022688"/>
    </source>
</evidence>
<dbReference type="NCBIfam" id="NF008656">
    <property type="entry name" value="PRK11655.1"/>
    <property type="match status" value="1"/>
</dbReference>
<evidence type="ECO:0000313" key="5">
    <source>
        <dbReference type="EMBL" id="OBU09712.1"/>
    </source>
</evidence>
<dbReference type="Pfam" id="PF04345">
    <property type="entry name" value="Chor_lyase"/>
    <property type="match status" value="1"/>
</dbReference>
<feature type="binding site" evidence="4">
    <location>
        <position position="115"/>
    </location>
    <ligand>
        <name>substrate</name>
    </ligand>
</feature>
<reference evidence="5 6" key="1">
    <citation type="submission" date="2016-06" db="EMBL/GenBank/DDBJ databases">
        <authorList>
            <person name="Kjaerup R.B."/>
            <person name="Dalgaard T.S."/>
            <person name="Juul-Madsen H.R."/>
        </authorList>
    </citation>
    <scope>NUCLEOTIDE SEQUENCE [LARGE SCALE GENOMIC DNA]</scope>
    <source>
        <strain evidence="5 6">GCSL-Mp3</strain>
    </source>
</reference>
<sequence length="174" mass="19936">METKIIPVPPIHWLDNADTIPAIVLDWLVELGSMTRRFEQHCTEVTAAPYCEKYISRDALTEEEQMNLPDSVRYWLREVVLYGDGVAWLTGRTVVPEETLTGEERQLLEMGNVPLGRYLFTSGCLTRDYIRFGRSEHNWARCSRLRLAGKPLLLTEIFLPASPAYSVSEHHGED</sequence>
<dbReference type="InterPro" id="IPR007440">
    <property type="entry name" value="Chorismate--pyruvate_lyase"/>
</dbReference>
<evidence type="ECO:0000256" key="1">
    <source>
        <dbReference type="ARBA" id="ARBA00022490"/>
    </source>
</evidence>
<dbReference type="PANTHER" id="PTHR38683:SF1">
    <property type="entry name" value="CHORISMATE PYRUVATE-LYASE"/>
    <property type="match status" value="1"/>
</dbReference>
<keyword evidence="3 4" id="KW-0456">Lyase</keyword>
<dbReference type="PANTHER" id="PTHR38683">
    <property type="entry name" value="CHORISMATE PYRUVATE-LYASE"/>
    <property type="match status" value="1"/>
</dbReference>
<dbReference type="EMBL" id="LZEX01000008">
    <property type="protein sequence ID" value="OBU09712.1"/>
    <property type="molecule type" value="Genomic_DNA"/>
</dbReference>
<dbReference type="Gene3D" id="3.40.1410.10">
    <property type="entry name" value="Chorismate lyase-like"/>
    <property type="match status" value="1"/>
</dbReference>
<evidence type="ECO:0000313" key="6">
    <source>
        <dbReference type="Proteomes" id="UP000092247"/>
    </source>
</evidence>